<proteinExistence type="inferred from homology"/>
<dbReference type="GO" id="GO:0006412">
    <property type="term" value="P:translation"/>
    <property type="evidence" value="ECO:0007669"/>
    <property type="project" value="InterPro"/>
</dbReference>
<evidence type="ECO:0000256" key="4">
    <source>
        <dbReference type="RuleBase" id="RU364105"/>
    </source>
</evidence>
<dbReference type="PANTHER" id="PTHR11278:SF0">
    <property type="entry name" value="SMALL RIBOSOMAL SUBUNIT PROTEIN ES7"/>
    <property type="match status" value="1"/>
</dbReference>
<dbReference type="InterPro" id="IPR000554">
    <property type="entry name" value="Ribosomal_eS7"/>
</dbReference>
<dbReference type="GO" id="GO:0030686">
    <property type="term" value="C:90S preribosome"/>
    <property type="evidence" value="ECO:0007669"/>
    <property type="project" value="TreeGrafter"/>
</dbReference>
<comment type="similarity">
    <text evidence="1 4">Belongs to the eukaryotic ribosomal protein eS7 family.</text>
</comment>
<reference evidence="5" key="3">
    <citation type="submission" date="2025-09" db="UniProtKB">
        <authorList>
            <consortium name="Ensembl"/>
        </authorList>
    </citation>
    <scope>IDENTIFICATION</scope>
</reference>
<name>A0A8I3W0S9_CALJA</name>
<dbReference type="GO" id="GO:0003735">
    <property type="term" value="F:structural constituent of ribosome"/>
    <property type="evidence" value="ECO:0007669"/>
    <property type="project" value="InterPro"/>
</dbReference>
<dbReference type="Pfam" id="PF01251">
    <property type="entry name" value="Ribosomal_S7e"/>
    <property type="match status" value="1"/>
</dbReference>
<keyword evidence="3 4" id="KW-0687">Ribonucleoprotein</keyword>
<evidence type="ECO:0000256" key="2">
    <source>
        <dbReference type="ARBA" id="ARBA00022980"/>
    </source>
</evidence>
<evidence type="ECO:0000313" key="5">
    <source>
        <dbReference type="Ensembl" id="ENSCJAP00000079121.1"/>
    </source>
</evidence>
<protein>
    <recommendedName>
        <fullName evidence="4">40S ribosomal protein S7</fullName>
    </recommendedName>
</protein>
<dbReference type="GO" id="GO:0032040">
    <property type="term" value="C:small-subunit processome"/>
    <property type="evidence" value="ECO:0007669"/>
    <property type="project" value="TreeGrafter"/>
</dbReference>
<dbReference type="Proteomes" id="UP000008225">
    <property type="component" value="Chromosome 15"/>
</dbReference>
<dbReference type="PANTHER" id="PTHR11278">
    <property type="entry name" value="40S RIBOSOMAL PROTEIN S7"/>
    <property type="match status" value="1"/>
</dbReference>
<evidence type="ECO:0000313" key="6">
    <source>
        <dbReference type="Proteomes" id="UP000008225"/>
    </source>
</evidence>
<dbReference type="Ensembl" id="ENSCJAT00000148536.1">
    <property type="protein sequence ID" value="ENSCJAP00000079121.1"/>
    <property type="gene ID" value="ENSCJAG00000079599.1"/>
</dbReference>
<evidence type="ECO:0000256" key="3">
    <source>
        <dbReference type="ARBA" id="ARBA00023274"/>
    </source>
</evidence>
<reference evidence="5" key="2">
    <citation type="submission" date="2025-08" db="UniProtKB">
        <authorList>
            <consortium name="Ensembl"/>
        </authorList>
    </citation>
    <scope>IDENTIFICATION</scope>
</reference>
<dbReference type="GO" id="GO:0006364">
    <property type="term" value="P:rRNA processing"/>
    <property type="evidence" value="ECO:0007669"/>
    <property type="project" value="TreeGrafter"/>
</dbReference>
<dbReference type="GO" id="GO:0042274">
    <property type="term" value="P:ribosomal small subunit biogenesis"/>
    <property type="evidence" value="ECO:0007669"/>
    <property type="project" value="TreeGrafter"/>
</dbReference>
<evidence type="ECO:0000256" key="1">
    <source>
        <dbReference type="ARBA" id="ARBA00007820"/>
    </source>
</evidence>
<keyword evidence="6" id="KW-1185">Reference proteome</keyword>
<dbReference type="GeneTree" id="ENSGT00390000014122"/>
<accession>A0A8I3W0S9</accession>
<reference evidence="5 6" key="1">
    <citation type="submission" date="2009-03" db="EMBL/GenBank/DDBJ databases">
        <authorList>
            <person name="Warren W."/>
            <person name="Ye L."/>
            <person name="Minx P."/>
            <person name="Worley K."/>
            <person name="Gibbs R."/>
            <person name="Wilson R.K."/>
        </authorList>
    </citation>
    <scope>NUCLEOTIDE SEQUENCE [LARGE SCALE GENOMIC DNA]</scope>
</reference>
<sequence>KCYFSAVNCLSNADRTASVAANWLTNGGLPRWRWTGLPPLWRTPFSSQSPTVRCPAALAAELSRQRVLDRQSLLKKKNKQKRPRSGTLTAVHDAILEDLVFPNEIVGKSICVSLDGSRLIKVHLDKVQQNNVEHKVETFLVSIRSSWTRMLILNSQSSNGKCVSPSG</sequence>
<dbReference type="AlphaFoldDB" id="A0A8I3W0S9"/>
<organism evidence="5 6">
    <name type="scientific">Callithrix jacchus</name>
    <name type="common">White-tufted-ear marmoset</name>
    <name type="synonym">Simia Jacchus</name>
    <dbReference type="NCBI Taxonomy" id="9483"/>
    <lineage>
        <taxon>Eukaryota</taxon>
        <taxon>Metazoa</taxon>
        <taxon>Chordata</taxon>
        <taxon>Craniata</taxon>
        <taxon>Vertebrata</taxon>
        <taxon>Euteleostomi</taxon>
        <taxon>Mammalia</taxon>
        <taxon>Eutheria</taxon>
        <taxon>Euarchontoglires</taxon>
        <taxon>Primates</taxon>
        <taxon>Haplorrhini</taxon>
        <taxon>Platyrrhini</taxon>
        <taxon>Cebidae</taxon>
        <taxon>Callitrichinae</taxon>
        <taxon>Callithrix</taxon>
        <taxon>Callithrix</taxon>
    </lineage>
</organism>
<keyword evidence="2 4" id="KW-0689">Ribosomal protein</keyword>
<dbReference type="GO" id="GO:0022627">
    <property type="term" value="C:cytosolic small ribosomal subunit"/>
    <property type="evidence" value="ECO:0007669"/>
    <property type="project" value="TreeGrafter"/>
</dbReference>